<name>A0ABN6SI21_9BIFI</name>
<evidence type="ECO:0000313" key="2">
    <source>
        <dbReference type="EMBL" id="BDR55373.1"/>
    </source>
</evidence>
<dbReference type="Pfam" id="PF00583">
    <property type="entry name" value="Acetyltransf_1"/>
    <property type="match status" value="1"/>
</dbReference>
<evidence type="ECO:0000313" key="3">
    <source>
        <dbReference type="Proteomes" id="UP001321748"/>
    </source>
</evidence>
<dbReference type="InterPro" id="IPR000182">
    <property type="entry name" value="GNAT_dom"/>
</dbReference>
<evidence type="ECO:0000259" key="1">
    <source>
        <dbReference type="PROSITE" id="PS51186"/>
    </source>
</evidence>
<accession>A0ABN6SI21</accession>
<protein>
    <recommendedName>
        <fullName evidence="1">N-acetyltransferase domain-containing protein</fullName>
    </recommendedName>
</protein>
<dbReference type="InterPro" id="IPR016181">
    <property type="entry name" value="Acyl_CoA_acyltransferase"/>
</dbReference>
<gene>
    <name evidence="2" type="ORF">KIMH_14840</name>
</gene>
<dbReference type="Proteomes" id="UP001321748">
    <property type="component" value="Chromosome"/>
</dbReference>
<dbReference type="EMBL" id="AP026800">
    <property type="protein sequence ID" value="BDR55373.1"/>
    <property type="molecule type" value="Genomic_DNA"/>
</dbReference>
<keyword evidence="3" id="KW-1185">Reference proteome</keyword>
<dbReference type="SUPFAM" id="SSF55729">
    <property type="entry name" value="Acyl-CoA N-acyltransferases (Nat)"/>
    <property type="match status" value="1"/>
</dbReference>
<dbReference type="Gene3D" id="3.40.630.30">
    <property type="match status" value="1"/>
</dbReference>
<sequence length="184" mass="20691">MGASQEIRLEQVSEDSQVYAQAAWQFMRDCKAADKGFTAGLGCLESFDNPEEVEEGWVKEAIREALGEDLPEGWVPAIQYYAINQRGQLVGMIQLRLDLTEPLLEHGGNIGYSVHPQFRRRGYAEYMLEECLTQARAHGLERVLLTCRETNEGSKHTILACGGSLENTVSVPEEGLVQRYWINL</sequence>
<organism evidence="2 3">
    <name type="scientific">Bombiscardovia apis</name>
    <dbReference type="NCBI Taxonomy" id="2932182"/>
    <lineage>
        <taxon>Bacteria</taxon>
        <taxon>Bacillati</taxon>
        <taxon>Actinomycetota</taxon>
        <taxon>Actinomycetes</taxon>
        <taxon>Bifidobacteriales</taxon>
        <taxon>Bifidobacteriaceae</taxon>
        <taxon>Bombiscardovia</taxon>
    </lineage>
</organism>
<dbReference type="PANTHER" id="PTHR39173:SF1">
    <property type="entry name" value="ACETYLTRANSFERASE"/>
    <property type="match status" value="1"/>
</dbReference>
<reference evidence="2 3" key="1">
    <citation type="journal article" date="2023" name="Microbiol. Spectr.">
        <title>Symbiosis of Carpenter Bees with Uncharacterized Lactic Acid Bacteria Showing NAD Auxotrophy.</title>
        <authorList>
            <person name="Kawasaki S."/>
            <person name="Ozawa K."/>
            <person name="Mori T."/>
            <person name="Yamamoto A."/>
            <person name="Ito M."/>
            <person name="Ohkuma M."/>
            <person name="Sakamoto M."/>
            <person name="Matsutani M."/>
        </authorList>
    </citation>
    <scope>NUCLEOTIDE SEQUENCE [LARGE SCALE GENOMIC DNA]</scope>
    <source>
        <strain evidence="2 3">KimH</strain>
    </source>
</reference>
<dbReference type="PROSITE" id="PS51186">
    <property type="entry name" value="GNAT"/>
    <property type="match status" value="1"/>
</dbReference>
<dbReference type="CDD" id="cd04301">
    <property type="entry name" value="NAT_SF"/>
    <property type="match status" value="1"/>
</dbReference>
<dbReference type="PANTHER" id="PTHR39173">
    <property type="entry name" value="ACETYLTRANSFERASE"/>
    <property type="match status" value="1"/>
</dbReference>
<dbReference type="RefSeq" id="WP_317642861.1">
    <property type="nucleotide sequence ID" value="NZ_AP026800.1"/>
</dbReference>
<feature type="domain" description="N-acetyltransferase" evidence="1">
    <location>
        <begin position="25"/>
        <end position="184"/>
    </location>
</feature>
<proteinExistence type="predicted"/>